<protein>
    <submittedName>
        <fullName evidence="1">Uncharacterized protein</fullName>
    </submittedName>
</protein>
<comment type="caution">
    <text evidence="1">The sequence shown here is derived from an EMBL/GenBank/DDBJ whole genome shotgun (WGS) entry which is preliminary data.</text>
</comment>
<dbReference type="AlphaFoldDB" id="A0A9Q2NVU3"/>
<accession>A0A9Q2NVU3</accession>
<gene>
    <name evidence="1" type="ORF">JQX41_04820</name>
    <name evidence="2" type="ORF">JQX48_04820</name>
</gene>
<name>A0A9Q2NVU3_9RHOB</name>
<dbReference type="Proteomes" id="UP000809440">
    <property type="component" value="Unassembled WGS sequence"/>
</dbReference>
<dbReference type="EMBL" id="JAFBXF010000003">
    <property type="protein sequence ID" value="MBM2416280.1"/>
    <property type="molecule type" value="Genomic_DNA"/>
</dbReference>
<dbReference type="OrthoDB" id="5569910at2"/>
<dbReference type="GeneID" id="62641700"/>
<proteinExistence type="predicted"/>
<dbReference type="Proteomes" id="UP000755667">
    <property type="component" value="Unassembled WGS sequence"/>
</dbReference>
<evidence type="ECO:0000313" key="2">
    <source>
        <dbReference type="EMBL" id="MBM2416280.1"/>
    </source>
</evidence>
<dbReference type="EMBL" id="JAFBXE010000003">
    <property type="protein sequence ID" value="MBM2411613.1"/>
    <property type="molecule type" value="Genomic_DNA"/>
</dbReference>
<organism evidence="1 3">
    <name type="scientific">Marivita cryptomonadis</name>
    <dbReference type="NCBI Taxonomy" id="505252"/>
    <lineage>
        <taxon>Bacteria</taxon>
        <taxon>Pseudomonadati</taxon>
        <taxon>Pseudomonadota</taxon>
        <taxon>Alphaproteobacteria</taxon>
        <taxon>Rhodobacterales</taxon>
        <taxon>Roseobacteraceae</taxon>
        <taxon>Marivita</taxon>
    </lineage>
</organism>
<keyword evidence="4" id="KW-1185">Reference proteome</keyword>
<dbReference type="RefSeq" id="WP_085630574.1">
    <property type="nucleotide sequence ID" value="NZ_JAFBWU010000003.1"/>
</dbReference>
<evidence type="ECO:0000313" key="4">
    <source>
        <dbReference type="Proteomes" id="UP000809440"/>
    </source>
</evidence>
<reference evidence="1 4" key="1">
    <citation type="submission" date="2021-01" db="EMBL/GenBank/DDBJ databases">
        <title>Diatom-associated Roseobacters Show Island Model of Population Structure.</title>
        <authorList>
            <person name="Qu L."/>
            <person name="Feng X."/>
            <person name="Chen Y."/>
            <person name="Li L."/>
            <person name="Wang X."/>
            <person name="Hu Z."/>
            <person name="Wang H."/>
            <person name="Luo H."/>
        </authorList>
    </citation>
    <scope>NUCLEOTIDE SEQUENCE</scope>
    <source>
        <strain evidence="2 4">CC28-63</strain>
        <strain evidence="1">CC28-69</strain>
    </source>
</reference>
<evidence type="ECO:0000313" key="3">
    <source>
        <dbReference type="Proteomes" id="UP000755667"/>
    </source>
</evidence>
<sequence>MIKSAKRAAPDPVPPLVVGDVRYEVIHFGRREGLDQNGGYIVAKTDKTGEVLWTLKVYDVVYDPNGKEGDSQDVFITTMRKMWFRPKLWIADELGRRFVVDLNSKTVSP</sequence>
<evidence type="ECO:0000313" key="1">
    <source>
        <dbReference type="EMBL" id="MBM2411613.1"/>
    </source>
</evidence>